<name>A0A6G9YZ05_9NOCA</name>
<feature type="transmembrane region" description="Helical" evidence="9">
    <location>
        <begin position="336"/>
        <end position="355"/>
    </location>
</feature>
<dbReference type="Proteomes" id="UP000500953">
    <property type="component" value="Chromosome"/>
</dbReference>
<proteinExistence type="inferred from homology"/>
<evidence type="ECO:0000256" key="3">
    <source>
        <dbReference type="ARBA" id="ARBA00022448"/>
    </source>
</evidence>
<feature type="transmembrane region" description="Helical" evidence="9">
    <location>
        <begin position="271"/>
        <end position="296"/>
    </location>
</feature>
<feature type="transmembrane region" description="Helical" evidence="9">
    <location>
        <begin position="361"/>
        <end position="380"/>
    </location>
</feature>
<feature type="domain" description="Major facilitator superfamily (MFS) profile" evidence="10">
    <location>
        <begin position="18"/>
        <end position="490"/>
    </location>
</feature>
<feature type="transmembrane region" description="Helical" evidence="9">
    <location>
        <begin position="227"/>
        <end position="250"/>
    </location>
</feature>
<evidence type="ECO:0000256" key="2">
    <source>
        <dbReference type="ARBA" id="ARBA00008537"/>
    </source>
</evidence>
<feature type="transmembrane region" description="Helical" evidence="9">
    <location>
        <begin position="54"/>
        <end position="72"/>
    </location>
</feature>
<dbReference type="SUPFAM" id="SSF103473">
    <property type="entry name" value="MFS general substrate transporter"/>
    <property type="match status" value="1"/>
</dbReference>
<dbReference type="GO" id="GO:0022857">
    <property type="term" value="F:transmembrane transporter activity"/>
    <property type="evidence" value="ECO:0007669"/>
    <property type="project" value="InterPro"/>
</dbReference>
<sequence>MTHQPVPTQVPTRSPWIVLMALCVGFFMILLDMTIVAVANPAIAQGLHTDIPKVIWVTSAYLLTYSVPLLVTGRLGDRFGPKNLYLIGLTIFTIASLGCALAGSIGVLIATRAVQGLGAALVAPQTMSVITRIFPAERRGAAMGAWSAVAGVATLTGPIVGGVLVDNAGWQWIFYVNLPIGMIGFVLAWMLVPALPTNSTAFDIPGVVLSAAGMTMLVFGIQEGNSYHWAVWVWTLITAGLMVLAGFLVYQARNAHREVLVPMGLFKNRNFALGSIAWTGINSTITALVLPIYFYLQVVRGFSPTKSALIFAPMAIGTGLLAPVMGKIADRLHPRYIPTLGFAIMVAFIAVLAQLMMPHSYIGWFLVAAAVMGLAGSCIWPPVSATATRNLPLNQAGAGAGIFNTTRQVGAVLASAGMSALITSRMSAHGLPSNGTMSEGGRARISPAQSAMGEWFRHAFSNALSDSMYLPVGILVISMLATACFARPKQNSRSPQSSASDDLGAIAV</sequence>
<dbReference type="InterPro" id="IPR004638">
    <property type="entry name" value="EmrB-like"/>
</dbReference>
<dbReference type="Pfam" id="PF07690">
    <property type="entry name" value="MFS_1"/>
    <property type="match status" value="1"/>
</dbReference>
<feature type="transmembrane region" description="Helical" evidence="9">
    <location>
        <begin position="308"/>
        <end position="324"/>
    </location>
</feature>
<evidence type="ECO:0000259" key="10">
    <source>
        <dbReference type="PROSITE" id="PS50850"/>
    </source>
</evidence>
<evidence type="ECO:0000313" key="11">
    <source>
        <dbReference type="EMBL" id="QIS18478.1"/>
    </source>
</evidence>
<dbReference type="InterPro" id="IPR011701">
    <property type="entry name" value="MFS"/>
</dbReference>
<evidence type="ECO:0000256" key="4">
    <source>
        <dbReference type="ARBA" id="ARBA00022475"/>
    </source>
</evidence>
<dbReference type="PANTHER" id="PTHR42718:SF42">
    <property type="entry name" value="EXPORT PROTEIN"/>
    <property type="match status" value="1"/>
</dbReference>
<evidence type="ECO:0000256" key="6">
    <source>
        <dbReference type="ARBA" id="ARBA00022989"/>
    </source>
</evidence>
<keyword evidence="5 9" id="KW-0812">Transmembrane</keyword>
<dbReference type="PANTHER" id="PTHR42718">
    <property type="entry name" value="MAJOR FACILITATOR SUPERFAMILY MULTIDRUG TRANSPORTER MFSC"/>
    <property type="match status" value="1"/>
</dbReference>
<feature type="transmembrane region" description="Helical" evidence="9">
    <location>
        <begin position="84"/>
        <end position="110"/>
    </location>
</feature>
<evidence type="ECO:0000256" key="7">
    <source>
        <dbReference type="ARBA" id="ARBA00023136"/>
    </source>
</evidence>
<keyword evidence="3" id="KW-0813">Transport</keyword>
<keyword evidence="6 9" id="KW-1133">Transmembrane helix</keyword>
<organism evidence="11 12">
    <name type="scientific">Nocardia terpenica</name>
    <dbReference type="NCBI Taxonomy" id="455432"/>
    <lineage>
        <taxon>Bacteria</taxon>
        <taxon>Bacillati</taxon>
        <taxon>Actinomycetota</taxon>
        <taxon>Actinomycetes</taxon>
        <taxon>Mycobacteriales</taxon>
        <taxon>Nocardiaceae</taxon>
        <taxon>Nocardia</taxon>
    </lineage>
</organism>
<evidence type="ECO:0000256" key="5">
    <source>
        <dbReference type="ARBA" id="ARBA00022692"/>
    </source>
</evidence>
<feature type="transmembrane region" description="Helical" evidence="9">
    <location>
        <begin position="468"/>
        <end position="486"/>
    </location>
</feature>
<comment type="subcellular location">
    <subcellularLocation>
        <location evidence="1">Cell membrane</location>
        <topology evidence="1">Multi-pass membrane protein</topology>
    </subcellularLocation>
</comment>
<accession>A0A6G9YZ05</accession>
<dbReference type="GO" id="GO:0005886">
    <property type="term" value="C:plasma membrane"/>
    <property type="evidence" value="ECO:0007669"/>
    <property type="project" value="UniProtKB-SubCell"/>
</dbReference>
<dbReference type="FunFam" id="1.20.1720.10:FF:000021">
    <property type="entry name" value="Drug resistance transporter, EmrB/QacA subfamily"/>
    <property type="match status" value="1"/>
</dbReference>
<dbReference type="InterPro" id="IPR020846">
    <property type="entry name" value="MFS_dom"/>
</dbReference>
<feature type="transmembrane region" description="Helical" evidence="9">
    <location>
        <begin position="204"/>
        <end position="221"/>
    </location>
</feature>
<feature type="transmembrane region" description="Helical" evidence="9">
    <location>
        <begin position="172"/>
        <end position="192"/>
    </location>
</feature>
<dbReference type="CDD" id="cd17321">
    <property type="entry name" value="MFS_MMR_MDR_like"/>
    <property type="match status" value="1"/>
</dbReference>
<keyword evidence="4" id="KW-1003">Cell membrane</keyword>
<dbReference type="RefSeq" id="WP_167485809.1">
    <property type="nucleotide sequence ID" value="NZ_CP046173.1"/>
</dbReference>
<dbReference type="PRINTS" id="PR01036">
    <property type="entry name" value="TCRTETB"/>
</dbReference>
<evidence type="ECO:0000256" key="9">
    <source>
        <dbReference type="SAM" id="Phobius"/>
    </source>
</evidence>
<dbReference type="InterPro" id="IPR036259">
    <property type="entry name" value="MFS_trans_sf"/>
</dbReference>
<keyword evidence="7 9" id="KW-0472">Membrane</keyword>
<feature type="region of interest" description="Disordered" evidence="8">
    <location>
        <begin position="488"/>
        <end position="508"/>
    </location>
</feature>
<dbReference type="PROSITE" id="PS50850">
    <property type="entry name" value="MFS"/>
    <property type="match status" value="1"/>
</dbReference>
<dbReference type="NCBIfam" id="TIGR00711">
    <property type="entry name" value="efflux_EmrB"/>
    <property type="match status" value="1"/>
</dbReference>
<gene>
    <name evidence="11" type="ORF">F6W96_09460</name>
</gene>
<protein>
    <submittedName>
        <fullName evidence="11">DHA2 family efflux MFS transporter permease subunit</fullName>
    </submittedName>
</protein>
<feature type="transmembrane region" description="Helical" evidence="9">
    <location>
        <begin position="16"/>
        <end position="39"/>
    </location>
</feature>
<reference evidence="11 12" key="1">
    <citation type="journal article" date="2019" name="ACS Chem. Biol.">
        <title>Identification and Mobilization of a Cryptic Antibiotic Biosynthesis Gene Locus from a Human-Pathogenic Nocardia Isolate.</title>
        <authorList>
            <person name="Herisse M."/>
            <person name="Ishida K."/>
            <person name="Porter J.L."/>
            <person name="Howden B."/>
            <person name="Hertweck C."/>
            <person name="Stinear T.P."/>
            <person name="Pidot S.J."/>
        </authorList>
    </citation>
    <scope>NUCLEOTIDE SEQUENCE [LARGE SCALE GENOMIC DNA]</scope>
    <source>
        <strain evidence="11 12">AUSMDU00012715</strain>
    </source>
</reference>
<dbReference type="AlphaFoldDB" id="A0A6G9YZ05"/>
<evidence type="ECO:0000256" key="1">
    <source>
        <dbReference type="ARBA" id="ARBA00004651"/>
    </source>
</evidence>
<evidence type="ECO:0000256" key="8">
    <source>
        <dbReference type="SAM" id="MobiDB-lite"/>
    </source>
</evidence>
<dbReference type="Gene3D" id="1.20.1250.20">
    <property type="entry name" value="MFS general substrate transporter like domains"/>
    <property type="match status" value="1"/>
</dbReference>
<feature type="transmembrane region" description="Helical" evidence="9">
    <location>
        <begin position="141"/>
        <end position="160"/>
    </location>
</feature>
<evidence type="ECO:0000313" key="12">
    <source>
        <dbReference type="Proteomes" id="UP000500953"/>
    </source>
</evidence>
<dbReference type="EMBL" id="CP046173">
    <property type="protein sequence ID" value="QIS18478.1"/>
    <property type="molecule type" value="Genomic_DNA"/>
</dbReference>
<dbReference type="Gene3D" id="1.20.1720.10">
    <property type="entry name" value="Multidrug resistance protein D"/>
    <property type="match status" value="1"/>
</dbReference>
<comment type="similarity">
    <text evidence="2">Belongs to the major facilitator superfamily. EmrB family.</text>
</comment>
<feature type="compositionally biased region" description="Polar residues" evidence="8">
    <location>
        <begin position="489"/>
        <end position="500"/>
    </location>
</feature>